<reference evidence="3 4" key="1">
    <citation type="submission" date="2020-08" db="EMBL/GenBank/DDBJ databases">
        <title>Genome public.</title>
        <authorList>
            <person name="Liu C."/>
            <person name="Sun Q."/>
        </authorList>
    </citation>
    <scope>NUCLEOTIDE SEQUENCE [LARGE SCALE GENOMIC DNA]</scope>
    <source>
        <strain evidence="3 4">M27</strain>
    </source>
</reference>
<dbReference type="Proteomes" id="UP000600600">
    <property type="component" value="Unassembled WGS sequence"/>
</dbReference>
<dbReference type="PANTHER" id="PTHR43630:SF2">
    <property type="entry name" value="GLYCOSYLTRANSFERASE"/>
    <property type="match status" value="1"/>
</dbReference>
<evidence type="ECO:0000313" key="3">
    <source>
        <dbReference type="EMBL" id="MBC5607341.1"/>
    </source>
</evidence>
<sequence length="305" mass="35347">MNKLDLTTIILTYNEEIHISRCLGNVCPFSKKVIVVDSPSTDRTVEICKEFENVEVVVHKYPGNQAEQFNWALDNVEISTEWVLRVDADEYLEQELIMELWEKLPKMNSKVSGVVVPIGREFMGRRLHHGIVDGVVLTRLFRTGKAHYELRLMDEYLNVFEGETIVFDHAIVDASCIGLKSFIDKHNNYSSREAALLLDAEFDLAENSDNHDNAEIAKEVTAKRAQKKMYAKMPLFWRAWGYFAYRYIVKLGFLDGKEGFCWDFFQGLWYRLLVDGKIYEAKKVCGSDKQALIAYIKDYWGIKIK</sequence>
<dbReference type="PANTHER" id="PTHR43630">
    <property type="entry name" value="POLY-BETA-1,6-N-ACETYL-D-GLUCOSAMINE SYNTHASE"/>
    <property type="match status" value="1"/>
</dbReference>
<evidence type="ECO:0000256" key="1">
    <source>
        <dbReference type="ARBA" id="ARBA00038494"/>
    </source>
</evidence>
<evidence type="ECO:0000259" key="2">
    <source>
        <dbReference type="Pfam" id="PF00535"/>
    </source>
</evidence>
<protein>
    <submittedName>
        <fullName evidence="3">Glycosyltransferase family 2 protein</fullName>
    </submittedName>
</protein>
<feature type="domain" description="Glycosyltransferase 2-like" evidence="2">
    <location>
        <begin position="9"/>
        <end position="136"/>
    </location>
</feature>
<dbReference type="CDD" id="cd02511">
    <property type="entry name" value="Beta4Glucosyltransferase"/>
    <property type="match status" value="1"/>
</dbReference>
<proteinExistence type="inferred from homology"/>
<dbReference type="Gene3D" id="3.90.550.10">
    <property type="entry name" value="Spore Coat Polysaccharide Biosynthesis Protein SpsA, Chain A"/>
    <property type="match status" value="1"/>
</dbReference>
<dbReference type="EMBL" id="JACOOE010000019">
    <property type="protein sequence ID" value="MBC5607341.1"/>
    <property type="molecule type" value="Genomic_DNA"/>
</dbReference>
<gene>
    <name evidence="3" type="ORF">H8S67_22145</name>
</gene>
<dbReference type="InterPro" id="IPR029044">
    <property type="entry name" value="Nucleotide-diphossugar_trans"/>
</dbReference>
<evidence type="ECO:0000313" key="4">
    <source>
        <dbReference type="Proteomes" id="UP000600600"/>
    </source>
</evidence>
<dbReference type="InterPro" id="IPR001173">
    <property type="entry name" value="Glyco_trans_2-like"/>
</dbReference>
<dbReference type="SUPFAM" id="SSF53448">
    <property type="entry name" value="Nucleotide-diphospho-sugar transferases"/>
    <property type="match status" value="1"/>
</dbReference>
<accession>A0ABR7CHS0</accession>
<keyword evidence="4" id="KW-1185">Reference proteome</keyword>
<name>A0ABR7CHS0_9BACE</name>
<dbReference type="Pfam" id="PF00535">
    <property type="entry name" value="Glycos_transf_2"/>
    <property type="match status" value="1"/>
</dbReference>
<organism evidence="3 4">
    <name type="scientific">Bacteroides difficilis</name>
    <dbReference type="NCBI Taxonomy" id="2763021"/>
    <lineage>
        <taxon>Bacteria</taxon>
        <taxon>Pseudomonadati</taxon>
        <taxon>Bacteroidota</taxon>
        <taxon>Bacteroidia</taxon>
        <taxon>Bacteroidales</taxon>
        <taxon>Bacteroidaceae</taxon>
        <taxon>Bacteroides</taxon>
    </lineage>
</organism>
<dbReference type="RefSeq" id="WP_186968582.1">
    <property type="nucleotide sequence ID" value="NZ_JACOOE010000019.1"/>
</dbReference>
<comment type="caution">
    <text evidence="3">The sequence shown here is derived from an EMBL/GenBank/DDBJ whole genome shotgun (WGS) entry which is preliminary data.</text>
</comment>
<comment type="similarity">
    <text evidence="1">Belongs to the glycosyltransferase 2 family. WaaE/KdtX subfamily.</text>
</comment>